<protein>
    <submittedName>
        <fullName evidence="3">S-layer domain-containing protein</fullName>
    </submittedName>
</protein>
<dbReference type="RefSeq" id="WP_015220196.1">
    <property type="nucleotide sequence ID" value="NC_019776.1"/>
</dbReference>
<evidence type="ECO:0000313" key="4">
    <source>
        <dbReference type="Proteomes" id="UP000010480"/>
    </source>
</evidence>
<organism evidence="3 4">
    <name type="scientific">Cyanobacterium aponinum (strain PCC 10605)</name>
    <dbReference type="NCBI Taxonomy" id="755178"/>
    <lineage>
        <taxon>Bacteria</taxon>
        <taxon>Bacillati</taxon>
        <taxon>Cyanobacteriota</taxon>
        <taxon>Cyanophyceae</taxon>
        <taxon>Oscillatoriophycideae</taxon>
        <taxon>Chroococcales</taxon>
        <taxon>Geminocystaceae</taxon>
        <taxon>Cyanobacterium</taxon>
    </lineage>
</organism>
<keyword evidence="1" id="KW-0732">Signal</keyword>
<dbReference type="HOGENOM" id="CLU_1254216_0_0_3"/>
<dbReference type="KEGG" id="can:Cyan10605_2390"/>
<accession>K9Z6V1</accession>
<reference evidence="4" key="1">
    <citation type="journal article" date="2013" name="Proc. Natl. Acad. Sci. U.S.A.">
        <title>Improving the coverage of the cyanobacterial phylum using diversity-driven genome sequencing.</title>
        <authorList>
            <person name="Shih P.M."/>
            <person name="Wu D."/>
            <person name="Latifi A."/>
            <person name="Axen S.D."/>
            <person name="Fewer D.P."/>
            <person name="Talla E."/>
            <person name="Calteau A."/>
            <person name="Cai F."/>
            <person name="Tandeau de Marsac N."/>
            <person name="Rippka R."/>
            <person name="Herdman M."/>
            <person name="Sivonen K."/>
            <person name="Coursin T."/>
            <person name="Laurent T."/>
            <person name="Goodwin L."/>
            <person name="Nolan M."/>
            <person name="Davenport K.W."/>
            <person name="Han C.S."/>
            <person name="Rubin E.M."/>
            <person name="Eisen J.A."/>
            <person name="Woyke T."/>
            <person name="Gugger M."/>
            <person name="Kerfeld C.A."/>
        </authorList>
    </citation>
    <scope>NUCLEOTIDE SEQUENCE [LARGE SCALE GENOMIC DNA]</scope>
    <source>
        <strain evidence="4">PCC 10605</strain>
    </source>
</reference>
<keyword evidence="4" id="KW-1185">Reference proteome</keyword>
<dbReference type="Proteomes" id="UP000010480">
    <property type="component" value="Chromosome"/>
</dbReference>
<evidence type="ECO:0000256" key="1">
    <source>
        <dbReference type="SAM" id="SignalP"/>
    </source>
</evidence>
<dbReference type="OrthoDB" id="9759810at2"/>
<sequence length="220" mass="24851" precursor="true">MFFKITYLLVAGIASLTLISGVKAQTFTDIKGNPYEQEINRATELNIVAGFPNQTFRPNQPVKREEAISMIVEALGTLTEIDLKEAPTTRTRPYLDVDENRWSYDKITWAQWNIQPEGSATGNFRPDDYITRTELVDFLRRAAEFLQVKLGKSSFLTPTVKEITFSDVSGYELQLTRQMSAYCNVASALNEKGDKFAPKKSANRDYTAAAIIRMLDCVNK</sequence>
<feature type="chain" id="PRO_5003939142" evidence="1">
    <location>
        <begin position="25"/>
        <end position="220"/>
    </location>
</feature>
<proteinExistence type="predicted"/>
<dbReference type="InterPro" id="IPR001119">
    <property type="entry name" value="SLH_dom"/>
</dbReference>
<dbReference type="Pfam" id="PF00395">
    <property type="entry name" value="SLH"/>
    <property type="match status" value="1"/>
</dbReference>
<feature type="signal peptide" evidence="1">
    <location>
        <begin position="1"/>
        <end position="24"/>
    </location>
</feature>
<dbReference type="eggNOG" id="COG3324">
    <property type="taxonomic scope" value="Bacteria"/>
</dbReference>
<feature type="domain" description="SLH" evidence="2">
    <location>
        <begin position="90"/>
        <end position="153"/>
    </location>
</feature>
<dbReference type="STRING" id="755178.Cyan10605_2390"/>
<dbReference type="AlphaFoldDB" id="K9Z6V1"/>
<gene>
    <name evidence="3" type="ordered locus">Cyan10605_2390</name>
</gene>
<name>K9Z6V1_CYAAP</name>
<evidence type="ECO:0000313" key="3">
    <source>
        <dbReference type="EMBL" id="AFZ54472.1"/>
    </source>
</evidence>
<evidence type="ECO:0000259" key="2">
    <source>
        <dbReference type="PROSITE" id="PS51272"/>
    </source>
</evidence>
<dbReference type="EMBL" id="CP003947">
    <property type="protein sequence ID" value="AFZ54472.1"/>
    <property type="molecule type" value="Genomic_DNA"/>
</dbReference>
<dbReference type="PROSITE" id="PS51272">
    <property type="entry name" value="SLH"/>
    <property type="match status" value="2"/>
</dbReference>
<feature type="domain" description="SLH" evidence="2">
    <location>
        <begin position="22"/>
        <end position="85"/>
    </location>
</feature>